<reference evidence="3 4" key="1">
    <citation type="journal article" date="2013" name="Curr. Biol.">
        <title>The Genome of the Foraminiferan Reticulomyxa filosa.</title>
        <authorList>
            <person name="Glockner G."/>
            <person name="Hulsmann N."/>
            <person name="Schleicher M."/>
            <person name="Noegel A.A."/>
            <person name="Eichinger L."/>
            <person name="Gallinger C."/>
            <person name="Pawlowski J."/>
            <person name="Sierra R."/>
            <person name="Euteneuer U."/>
            <person name="Pillet L."/>
            <person name="Moustafa A."/>
            <person name="Platzer M."/>
            <person name="Groth M."/>
            <person name="Szafranski K."/>
            <person name="Schliwa M."/>
        </authorList>
    </citation>
    <scope>NUCLEOTIDE SEQUENCE [LARGE SCALE GENOMIC DNA]</scope>
</reference>
<evidence type="ECO:0000256" key="2">
    <source>
        <dbReference type="SAM" id="Phobius"/>
    </source>
</evidence>
<accession>X6P401</accession>
<comment type="caution">
    <text evidence="3">The sequence shown here is derived from an EMBL/GenBank/DDBJ whole genome shotgun (WGS) entry which is preliminary data.</text>
</comment>
<keyword evidence="2" id="KW-0812">Transmembrane</keyword>
<proteinExistence type="predicted"/>
<name>X6P401_RETFI</name>
<feature type="transmembrane region" description="Helical" evidence="2">
    <location>
        <begin position="284"/>
        <end position="303"/>
    </location>
</feature>
<keyword evidence="1" id="KW-0175">Coiled coil</keyword>
<sequence>MSAAEDEKISKSKTGLSPVFVEQSCFDKKWILQLNQPEQIENFICLICKKIVNNPIEINCPQHQDMDESLIVGEKCLKQFLNDNNNTCPVQPHNGCSYSQNRSVKVHIGALKVNCPLQFEQDSQTTTQGLQQEGEGNETVICNFNGKIKDLNDHLHNACPLKLLDCLYKLFGCEYSYPERKFHFDLVMKFVNSSQEAIHNYQEENKQLKLQLNEKDEILKLKQKESENTIQKIERESQQELLKLCANIEMMKKDFIEKEKHYNESIKLLQEKMTNFPTKKREKIMTISHLLISNILLLFLLICF</sequence>
<dbReference type="EMBL" id="ASPP01004303">
    <property type="protein sequence ID" value="ETO32312.1"/>
    <property type="molecule type" value="Genomic_DNA"/>
</dbReference>
<keyword evidence="2" id="KW-1133">Transmembrane helix</keyword>
<gene>
    <name evidence="3" type="ORF">RFI_04807</name>
</gene>
<evidence type="ECO:0008006" key="5">
    <source>
        <dbReference type="Google" id="ProtNLM"/>
    </source>
</evidence>
<keyword evidence="2" id="KW-0472">Membrane</keyword>
<dbReference type="InterPro" id="IPR013083">
    <property type="entry name" value="Znf_RING/FYVE/PHD"/>
</dbReference>
<keyword evidence="4" id="KW-1185">Reference proteome</keyword>
<feature type="non-terminal residue" evidence="3">
    <location>
        <position position="304"/>
    </location>
</feature>
<feature type="coiled-coil region" evidence="1">
    <location>
        <begin position="191"/>
        <end position="239"/>
    </location>
</feature>
<dbReference type="Proteomes" id="UP000023152">
    <property type="component" value="Unassembled WGS sequence"/>
</dbReference>
<protein>
    <recommendedName>
        <fullName evidence="5">TRAF-type domain-containing protein</fullName>
    </recommendedName>
</protein>
<evidence type="ECO:0000256" key="1">
    <source>
        <dbReference type="SAM" id="Coils"/>
    </source>
</evidence>
<dbReference type="AlphaFoldDB" id="X6P401"/>
<dbReference type="Gene3D" id="3.30.40.10">
    <property type="entry name" value="Zinc/RING finger domain, C3HC4 (zinc finger)"/>
    <property type="match status" value="1"/>
</dbReference>
<evidence type="ECO:0000313" key="4">
    <source>
        <dbReference type="Proteomes" id="UP000023152"/>
    </source>
</evidence>
<organism evidence="3 4">
    <name type="scientific">Reticulomyxa filosa</name>
    <dbReference type="NCBI Taxonomy" id="46433"/>
    <lineage>
        <taxon>Eukaryota</taxon>
        <taxon>Sar</taxon>
        <taxon>Rhizaria</taxon>
        <taxon>Retaria</taxon>
        <taxon>Foraminifera</taxon>
        <taxon>Monothalamids</taxon>
        <taxon>Reticulomyxidae</taxon>
        <taxon>Reticulomyxa</taxon>
    </lineage>
</organism>
<evidence type="ECO:0000313" key="3">
    <source>
        <dbReference type="EMBL" id="ETO32312.1"/>
    </source>
</evidence>